<feature type="transmembrane region" description="Helical" evidence="4">
    <location>
        <begin position="305"/>
        <end position="338"/>
    </location>
</feature>
<keyword evidence="4" id="KW-0472">Membrane</keyword>
<sequence>MSLLNTKTKIALIFAAVGLILYANSLNNQMFWDDQDIILNNQYVQNFDWPKFFSENQIAGAGLTSNYWRPLMLTAFSIEWQLWNDWAPGYHLINLLLHIANTILLYSITVRLFRLPWVSFLTSLIFLIHPLQTEAVTYVSGLADVLSTFFIFLGILFYCKFRLTQNSGHNFRYFHKYYGYTLLCYIAAILSKDTAVVMPAMLALTDFFALPSELTVKQRLFKVVKNIWPFFLLAGLYLLLRATALNFSNTFNVYGEENLFTENFGVRLLAFFRAMAIYFQLLFWPNNLHMERGFDIPHNLLIPDVFVGGLLVFGLITAAFLCIKKYPIISFGIFWFFIRLFPNSNLLIPNSGLIYEHWMYVPMIGIFLVMSYLALNVAEAFRPPLWKPKGFRYILALLLIFYLAILGKKTIARNNDWQDPITFYNQTLKYSQTYRVLNNLGMAYADAKLSAEAIETYQKAINLDAHNAVAYHNLGNSYKEIGNRGQAVKNFETAIEKQPDFFFSYYALAQLYLDEKNYASAISVLEKLQKLNPADQKIARLIEQIKRLRK</sequence>
<evidence type="ECO:0000313" key="5">
    <source>
        <dbReference type="EMBL" id="OGE81136.1"/>
    </source>
</evidence>
<keyword evidence="1" id="KW-0677">Repeat</keyword>
<feature type="transmembrane region" description="Helical" evidence="4">
    <location>
        <begin position="264"/>
        <end position="284"/>
    </location>
</feature>
<evidence type="ECO:0000256" key="2">
    <source>
        <dbReference type="ARBA" id="ARBA00022803"/>
    </source>
</evidence>
<dbReference type="PROSITE" id="PS50005">
    <property type="entry name" value="TPR"/>
    <property type="match status" value="3"/>
</dbReference>
<proteinExistence type="predicted"/>
<dbReference type="EMBL" id="MFEL01000010">
    <property type="protein sequence ID" value="OGE81136.1"/>
    <property type="molecule type" value="Genomic_DNA"/>
</dbReference>
<dbReference type="SUPFAM" id="SSF48452">
    <property type="entry name" value="TPR-like"/>
    <property type="match status" value="1"/>
</dbReference>
<dbReference type="InterPro" id="IPR011990">
    <property type="entry name" value="TPR-like_helical_dom_sf"/>
</dbReference>
<dbReference type="SMART" id="SM00028">
    <property type="entry name" value="TPR"/>
    <property type="match status" value="3"/>
</dbReference>
<feature type="transmembrane region" description="Helical" evidence="4">
    <location>
        <begin position="227"/>
        <end position="244"/>
    </location>
</feature>
<keyword evidence="2 3" id="KW-0802">TPR repeat</keyword>
<keyword evidence="4" id="KW-1133">Transmembrane helix</keyword>
<evidence type="ECO:0000256" key="4">
    <source>
        <dbReference type="SAM" id="Phobius"/>
    </source>
</evidence>
<feature type="repeat" description="TPR" evidence="3">
    <location>
        <begin position="502"/>
        <end position="535"/>
    </location>
</feature>
<protein>
    <submittedName>
        <fullName evidence="5">Uncharacterized protein</fullName>
    </submittedName>
</protein>
<dbReference type="Gene3D" id="1.25.40.10">
    <property type="entry name" value="Tetratricopeptide repeat domain"/>
    <property type="match status" value="1"/>
</dbReference>
<feature type="transmembrane region" description="Helical" evidence="4">
    <location>
        <begin position="358"/>
        <end position="378"/>
    </location>
</feature>
<feature type="repeat" description="TPR" evidence="3">
    <location>
        <begin position="434"/>
        <end position="467"/>
    </location>
</feature>
<feature type="repeat" description="TPR" evidence="3">
    <location>
        <begin position="468"/>
        <end position="501"/>
    </location>
</feature>
<evidence type="ECO:0000313" key="6">
    <source>
        <dbReference type="Proteomes" id="UP000178892"/>
    </source>
</evidence>
<dbReference type="PANTHER" id="PTHR44227:SF3">
    <property type="entry name" value="PROTEIN O-MANNOSYL-TRANSFERASE TMTC4"/>
    <property type="match status" value="1"/>
</dbReference>
<keyword evidence="4" id="KW-0812">Transmembrane</keyword>
<dbReference type="InterPro" id="IPR019734">
    <property type="entry name" value="TPR_rpt"/>
</dbReference>
<dbReference type="PANTHER" id="PTHR44227">
    <property type="match status" value="1"/>
</dbReference>
<feature type="transmembrane region" description="Helical" evidence="4">
    <location>
        <begin position="138"/>
        <end position="161"/>
    </location>
</feature>
<dbReference type="PROSITE" id="PS50293">
    <property type="entry name" value="TPR_REGION"/>
    <property type="match status" value="1"/>
</dbReference>
<organism evidence="5 6">
    <name type="scientific">Candidatus Doudnabacteria bacterium RIFCSPHIGHO2_01_FULL_46_24</name>
    <dbReference type="NCBI Taxonomy" id="1817825"/>
    <lineage>
        <taxon>Bacteria</taxon>
        <taxon>Candidatus Doudnaibacteriota</taxon>
    </lineage>
</organism>
<dbReference type="Pfam" id="PF13181">
    <property type="entry name" value="TPR_8"/>
    <property type="match status" value="1"/>
</dbReference>
<dbReference type="InterPro" id="IPR052346">
    <property type="entry name" value="O-mannosyl-transferase_TMTC"/>
</dbReference>
<dbReference type="Pfam" id="PF13414">
    <property type="entry name" value="TPR_11"/>
    <property type="match status" value="1"/>
</dbReference>
<dbReference type="AlphaFoldDB" id="A0A1F5NTZ2"/>
<feature type="transmembrane region" description="Helical" evidence="4">
    <location>
        <begin position="89"/>
        <end position="108"/>
    </location>
</feature>
<gene>
    <name evidence="5" type="ORF">A2720_01175</name>
</gene>
<accession>A0A1F5NTZ2</accession>
<feature type="transmembrane region" description="Helical" evidence="4">
    <location>
        <begin position="173"/>
        <end position="190"/>
    </location>
</feature>
<reference evidence="5 6" key="1">
    <citation type="journal article" date="2016" name="Nat. Commun.">
        <title>Thousands of microbial genomes shed light on interconnected biogeochemical processes in an aquifer system.</title>
        <authorList>
            <person name="Anantharaman K."/>
            <person name="Brown C.T."/>
            <person name="Hug L.A."/>
            <person name="Sharon I."/>
            <person name="Castelle C.J."/>
            <person name="Probst A.J."/>
            <person name="Thomas B.C."/>
            <person name="Singh A."/>
            <person name="Wilkins M.J."/>
            <person name="Karaoz U."/>
            <person name="Brodie E.L."/>
            <person name="Williams K.H."/>
            <person name="Hubbard S.S."/>
            <person name="Banfield J.F."/>
        </authorList>
    </citation>
    <scope>NUCLEOTIDE SEQUENCE [LARGE SCALE GENOMIC DNA]</scope>
</reference>
<feature type="transmembrane region" description="Helical" evidence="4">
    <location>
        <begin position="390"/>
        <end position="407"/>
    </location>
</feature>
<dbReference type="Proteomes" id="UP000178892">
    <property type="component" value="Unassembled WGS sequence"/>
</dbReference>
<dbReference type="STRING" id="1817825.A2720_01175"/>
<evidence type="ECO:0000256" key="3">
    <source>
        <dbReference type="PROSITE-ProRule" id="PRU00339"/>
    </source>
</evidence>
<name>A0A1F5NTZ2_9BACT</name>
<comment type="caution">
    <text evidence="5">The sequence shown here is derived from an EMBL/GenBank/DDBJ whole genome shotgun (WGS) entry which is preliminary data.</text>
</comment>
<evidence type="ECO:0000256" key="1">
    <source>
        <dbReference type="ARBA" id="ARBA00022737"/>
    </source>
</evidence>